<gene>
    <name evidence="2" type="ORF">SAMN04488522_103622</name>
</gene>
<dbReference type="GO" id="GO:0005524">
    <property type="term" value="F:ATP binding"/>
    <property type="evidence" value="ECO:0007669"/>
    <property type="project" value="InterPro"/>
</dbReference>
<dbReference type="STRING" id="288992.SAMN04488522_103622"/>
<dbReference type="PANTHER" id="PTHR44167:SF24">
    <property type="entry name" value="SERINE_THREONINE-PROTEIN KINASE CHK2"/>
    <property type="match status" value="1"/>
</dbReference>
<reference evidence="3" key="1">
    <citation type="submission" date="2016-11" db="EMBL/GenBank/DDBJ databases">
        <authorList>
            <person name="Varghese N."/>
            <person name="Submissions S."/>
        </authorList>
    </citation>
    <scope>NUCLEOTIDE SEQUENCE [LARGE SCALE GENOMIC DNA]</scope>
    <source>
        <strain evidence="3">DSM 16990</strain>
    </source>
</reference>
<dbReference type="GO" id="GO:0005737">
    <property type="term" value="C:cytoplasm"/>
    <property type="evidence" value="ECO:0007669"/>
    <property type="project" value="TreeGrafter"/>
</dbReference>
<name>A0A1M5EEU9_9SPHI</name>
<evidence type="ECO:0000313" key="2">
    <source>
        <dbReference type="EMBL" id="SHF77758.1"/>
    </source>
</evidence>
<dbReference type="SUPFAM" id="SSF56112">
    <property type="entry name" value="Protein kinase-like (PK-like)"/>
    <property type="match status" value="1"/>
</dbReference>
<dbReference type="OrthoDB" id="9813021at2"/>
<dbReference type="AlphaFoldDB" id="A0A1M5EEU9"/>
<dbReference type="GO" id="GO:0004674">
    <property type="term" value="F:protein serine/threonine kinase activity"/>
    <property type="evidence" value="ECO:0007669"/>
    <property type="project" value="TreeGrafter"/>
</dbReference>
<keyword evidence="2" id="KW-0418">Kinase</keyword>
<keyword evidence="2" id="KW-0808">Transferase</keyword>
<keyword evidence="3" id="KW-1185">Reference proteome</keyword>
<feature type="domain" description="Protein kinase" evidence="1">
    <location>
        <begin position="26"/>
        <end position="265"/>
    </location>
</feature>
<dbReference type="PROSITE" id="PS50011">
    <property type="entry name" value="PROTEIN_KINASE_DOM"/>
    <property type="match status" value="1"/>
</dbReference>
<dbReference type="PANTHER" id="PTHR44167">
    <property type="entry name" value="OVARIAN-SPECIFIC SERINE/THREONINE-PROTEIN KINASE LOK-RELATED"/>
    <property type="match status" value="1"/>
</dbReference>
<dbReference type="RefSeq" id="WP_159441123.1">
    <property type="nucleotide sequence ID" value="NZ_FQUQ01000003.1"/>
</dbReference>
<evidence type="ECO:0000313" key="3">
    <source>
        <dbReference type="Proteomes" id="UP000184287"/>
    </source>
</evidence>
<dbReference type="Proteomes" id="UP000184287">
    <property type="component" value="Unassembled WGS sequence"/>
</dbReference>
<proteinExistence type="predicted"/>
<accession>A0A1M5EEU9</accession>
<dbReference type="Gene3D" id="3.30.200.20">
    <property type="entry name" value="Phosphorylase Kinase, domain 1"/>
    <property type="match status" value="1"/>
</dbReference>
<sequence>MVSEVKKFISTTGFFYTEMDHKLMNLVDEYLFYEGVNSSCYKIPYKNRFLFVKISEVKSDFDVLGAEELKKICRINSPYVMKHYDFVFIPSHSLSGFAFDSVMTICEFIEDTDFLKNFACLQDMPQNMDSFIRNLISGFEKIHNKGVLHRDVSMNNIGFKYINRKILPVILDINIFVPKLDRSIYCSPEFLHQEVTCWSEYKKYHEEWAMGILLYFILTFNFPYTTRISRSFDDFFIKPDRLSFSLREEYVPTKFLPILRTLLGS</sequence>
<protein>
    <submittedName>
        <fullName evidence="2">Protein kinase domain-containing protein</fullName>
    </submittedName>
</protein>
<dbReference type="InterPro" id="IPR000719">
    <property type="entry name" value="Prot_kinase_dom"/>
</dbReference>
<dbReference type="Gene3D" id="1.10.510.10">
    <property type="entry name" value="Transferase(Phosphotransferase) domain 1"/>
    <property type="match status" value="1"/>
</dbReference>
<dbReference type="InterPro" id="IPR011009">
    <property type="entry name" value="Kinase-like_dom_sf"/>
</dbReference>
<evidence type="ECO:0000259" key="1">
    <source>
        <dbReference type="PROSITE" id="PS50011"/>
    </source>
</evidence>
<dbReference type="EMBL" id="FQUQ01000003">
    <property type="protein sequence ID" value="SHF77758.1"/>
    <property type="molecule type" value="Genomic_DNA"/>
</dbReference>
<organism evidence="2 3">
    <name type="scientific">Pedobacter caeni</name>
    <dbReference type="NCBI Taxonomy" id="288992"/>
    <lineage>
        <taxon>Bacteria</taxon>
        <taxon>Pseudomonadati</taxon>
        <taxon>Bacteroidota</taxon>
        <taxon>Sphingobacteriia</taxon>
        <taxon>Sphingobacteriales</taxon>
        <taxon>Sphingobacteriaceae</taxon>
        <taxon>Pedobacter</taxon>
    </lineage>
</organism>
<dbReference type="Pfam" id="PF00069">
    <property type="entry name" value="Pkinase"/>
    <property type="match status" value="1"/>
</dbReference>